<protein>
    <submittedName>
        <fullName evidence="1">Uncharacterized protein</fullName>
    </submittedName>
</protein>
<dbReference type="EMBL" id="WKLC01000741">
    <property type="protein sequence ID" value="MSE16526.1"/>
    <property type="molecule type" value="Genomic_DNA"/>
</dbReference>
<proteinExistence type="predicted"/>
<dbReference type="AlphaFoldDB" id="A0A7X2MNQ5"/>
<evidence type="ECO:0000313" key="1">
    <source>
        <dbReference type="EMBL" id="MSE16526.1"/>
    </source>
</evidence>
<name>A0A7X2MNQ5_ENTAG</name>
<dbReference type="Proteomes" id="UP000461948">
    <property type="component" value="Unassembled WGS sequence"/>
</dbReference>
<gene>
    <name evidence="1" type="ORF">GKC49_15840</name>
</gene>
<evidence type="ECO:0000313" key="2">
    <source>
        <dbReference type="Proteomes" id="UP000461948"/>
    </source>
</evidence>
<organism evidence="1 2">
    <name type="scientific">Enterobacter agglomerans</name>
    <name type="common">Erwinia herbicola</name>
    <name type="synonym">Pantoea agglomerans</name>
    <dbReference type="NCBI Taxonomy" id="549"/>
    <lineage>
        <taxon>Bacteria</taxon>
        <taxon>Pseudomonadati</taxon>
        <taxon>Pseudomonadota</taxon>
        <taxon>Gammaproteobacteria</taxon>
        <taxon>Enterobacterales</taxon>
        <taxon>Erwiniaceae</taxon>
        <taxon>Pantoea</taxon>
        <taxon>Pantoea agglomerans group</taxon>
    </lineage>
</organism>
<accession>A0A7X2MNQ5</accession>
<comment type="caution">
    <text evidence="1">The sequence shown here is derived from an EMBL/GenBank/DDBJ whole genome shotgun (WGS) entry which is preliminary data.</text>
</comment>
<reference evidence="1 2" key="1">
    <citation type="submission" date="2019-11" db="EMBL/GenBank/DDBJ databases">
        <title>Draft Genome Sequence of Plant Growth-Promoting Rhizosphere-Associated Bacteria.</title>
        <authorList>
            <person name="Vasilyev I.Y."/>
            <person name="Radchenko V."/>
            <person name="Ilnitskaya E.V."/>
        </authorList>
    </citation>
    <scope>NUCLEOTIDE SEQUENCE [LARGE SCALE GENOMIC DNA]</scope>
    <source>
        <strain evidence="1 2">VRA_MhP_f</strain>
    </source>
</reference>
<sequence length="82" mass="8882">MAVVIATVKMHQRVCPGGILLQDFLNQADGFDKGLPVNFAELPQAGNTVADRELTQGQLPVELLNDFRGFPAGIFQLLFDPG</sequence>